<feature type="domain" description="YEATS" evidence="5">
    <location>
        <begin position="7"/>
        <end position="291"/>
    </location>
</feature>
<comment type="similarity">
    <text evidence="3">Belongs to the YAF9 family.</text>
</comment>
<dbReference type="PROSITE" id="PS51037">
    <property type="entry name" value="YEATS"/>
    <property type="match status" value="1"/>
</dbReference>
<keyword evidence="3" id="KW-0805">Transcription regulation</keyword>
<dbReference type="GO" id="GO:0006355">
    <property type="term" value="P:regulation of DNA-templated transcription"/>
    <property type="evidence" value="ECO:0007669"/>
    <property type="project" value="InterPro"/>
</dbReference>
<evidence type="ECO:0000259" key="5">
    <source>
        <dbReference type="PROSITE" id="PS51037"/>
    </source>
</evidence>
<comment type="subcellular location">
    <subcellularLocation>
        <location evidence="3">Nucleus</location>
    </subcellularLocation>
    <subcellularLocation>
        <location evidence="3">Cytoplasm</location>
    </subcellularLocation>
</comment>
<comment type="domain">
    <text evidence="3">The coiled-coil domain is required for assembly into the NuA4 complex.</text>
</comment>
<proteinExistence type="inferred from homology"/>
<dbReference type="GO" id="GO:0005737">
    <property type="term" value="C:cytoplasm"/>
    <property type="evidence" value="ECO:0007669"/>
    <property type="project" value="UniProtKB-SubCell"/>
</dbReference>
<keyword evidence="3" id="KW-0156">Chromatin regulator</keyword>
<dbReference type="Pfam" id="PF03366">
    <property type="entry name" value="YEATS"/>
    <property type="match status" value="1"/>
</dbReference>
<comment type="function">
    <text evidence="3">Component of the SWR1 complex which mediates the ATP-dependent exchange of histone H2A for an H2A variant leading to transcriptional regulation of selected genes by chromatin remodeling. Component of the NuA4 histone acetyltransferase complex which is involved in transcriptional activation of selected genes principally by acetylation of nucleosomal histones H4 and H2A. The NuA4 complex is also involved in DNA repair. Yaf9 may also be required for viability in conditions in which the structural integrity of the spindle is compromised.</text>
</comment>
<keyword evidence="3" id="KW-0227">DNA damage</keyword>
<keyword evidence="3" id="KW-0234">DNA repair</keyword>
<dbReference type="Gene3D" id="2.60.40.1970">
    <property type="entry name" value="YEATS domain"/>
    <property type="match status" value="1"/>
</dbReference>
<evidence type="ECO:0000313" key="7">
    <source>
        <dbReference type="Proteomes" id="UP000245768"/>
    </source>
</evidence>
<evidence type="ECO:0000256" key="1">
    <source>
        <dbReference type="ARBA" id="ARBA00023242"/>
    </source>
</evidence>
<dbReference type="PANTHER" id="PTHR23195">
    <property type="entry name" value="YEATS DOMAIN"/>
    <property type="match status" value="1"/>
</dbReference>
<feature type="region of interest" description="Disordered" evidence="4">
    <location>
        <begin position="193"/>
        <end position="224"/>
    </location>
</feature>
<evidence type="ECO:0000313" key="6">
    <source>
        <dbReference type="EMBL" id="PWN89984.1"/>
    </source>
</evidence>
<dbReference type="STRING" id="215250.A0A316YMF1"/>
<evidence type="ECO:0000256" key="2">
    <source>
        <dbReference type="PROSITE-ProRule" id="PRU00376"/>
    </source>
</evidence>
<dbReference type="AlphaFoldDB" id="A0A316YMF1"/>
<dbReference type="EMBL" id="KZ819636">
    <property type="protein sequence ID" value="PWN89984.1"/>
    <property type="molecule type" value="Genomic_DNA"/>
</dbReference>
<protein>
    <recommendedName>
        <fullName evidence="3">Protein AF-9 homolog</fullName>
    </recommendedName>
</protein>
<evidence type="ECO:0000256" key="4">
    <source>
        <dbReference type="SAM" id="MobiDB-lite"/>
    </source>
</evidence>
<dbReference type="GO" id="GO:0006325">
    <property type="term" value="P:chromatin organization"/>
    <property type="evidence" value="ECO:0007669"/>
    <property type="project" value="UniProtKB-KW"/>
</dbReference>
<accession>A0A316YMF1</accession>
<gene>
    <name evidence="3" type="primary">YAF9</name>
    <name evidence="6" type="ORF">FA10DRAFT_101731</name>
</gene>
<keyword evidence="3" id="KW-0175">Coiled coil</keyword>
<name>A0A316YMF1_9BASI</name>
<keyword evidence="3" id="KW-0804">Transcription</keyword>
<feature type="region of interest" description="Disordered" evidence="4">
    <location>
        <begin position="56"/>
        <end position="104"/>
    </location>
</feature>
<dbReference type="GO" id="GO:0000812">
    <property type="term" value="C:Swr1 complex"/>
    <property type="evidence" value="ECO:0007669"/>
    <property type="project" value="UniProtKB-UniRule"/>
</dbReference>
<evidence type="ECO:0000256" key="3">
    <source>
        <dbReference type="RuleBase" id="RU367117"/>
    </source>
</evidence>
<keyword evidence="3" id="KW-0010">Activator</keyword>
<dbReference type="GO" id="GO:0006281">
    <property type="term" value="P:DNA repair"/>
    <property type="evidence" value="ECO:0007669"/>
    <property type="project" value="UniProtKB-UniRule"/>
</dbReference>
<dbReference type="InterPro" id="IPR038704">
    <property type="entry name" value="YEAST_sf"/>
</dbReference>
<comment type="subunit">
    <text evidence="3">Component of the SWR1 chromatin-remodeling complex and of the NuA4 histone acetyltransferase complex.</text>
</comment>
<organism evidence="6 7">
    <name type="scientific">Acaromyces ingoldii</name>
    <dbReference type="NCBI Taxonomy" id="215250"/>
    <lineage>
        <taxon>Eukaryota</taxon>
        <taxon>Fungi</taxon>
        <taxon>Dikarya</taxon>
        <taxon>Basidiomycota</taxon>
        <taxon>Ustilaginomycotina</taxon>
        <taxon>Exobasidiomycetes</taxon>
        <taxon>Exobasidiales</taxon>
        <taxon>Cryptobasidiaceae</taxon>
        <taxon>Acaromyces</taxon>
    </lineage>
</organism>
<dbReference type="InterPro" id="IPR005033">
    <property type="entry name" value="YEATS"/>
</dbReference>
<dbReference type="InterPro" id="IPR055129">
    <property type="entry name" value="YEATS_dom"/>
</dbReference>
<sequence length="395" mass="42573">MVSSNKRMRGIAVSRPIIIGSTATPLSDAEKLTAPPDHTHKWTVAVRSAASNPLPTVPGFSASSKADVATAGRPKTPAADEGSAGGSGTPGVSTGVSTRGREQETDYHKMVGGKDDLSHFVKRVQIKLHETYPQSTRNIDRPPFQVTETGWGEFDIQIKIFFQPESGEKPVTCFHRLKLHPWHPIAVYHQDPATAPAPALNTGADESAAADQVPAPAESAENEQDVTMAEVAPPATDPDVAAEAPQQVKLEDGTLPNKSLPPPPPVVHSWTYDEIVFPEPTEVFYDVLLAHPPTPLPSTSAQAFGDPGAFRSYKAALEQLEEGRDLNADSGIKPPHPLHNTSGALFDALSQEAIQSEAERLDKARAFAIQELEETRKRLIEGEKLLRESRKKGVV</sequence>
<dbReference type="InParanoid" id="A0A316YMF1"/>
<reference evidence="6 7" key="1">
    <citation type="journal article" date="2018" name="Mol. Biol. Evol.">
        <title>Broad Genomic Sampling Reveals a Smut Pathogenic Ancestry of the Fungal Clade Ustilaginomycotina.</title>
        <authorList>
            <person name="Kijpornyongpan T."/>
            <person name="Mondo S.J."/>
            <person name="Barry K."/>
            <person name="Sandor L."/>
            <person name="Lee J."/>
            <person name="Lipzen A."/>
            <person name="Pangilinan J."/>
            <person name="LaButti K."/>
            <person name="Hainaut M."/>
            <person name="Henrissat B."/>
            <person name="Grigoriev I.V."/>
            <person name="Spatafora J.W."/>
            <person name="Aime M.C."/>
        </authorList>
    </citation>
    <scope>NUCLEOTIDE SEQUENCE [LARGE SCALE GENOMIC DNA]</scope>
    <source>
        <strain evidence="6 7">MCA 4198</strain>
    </source>
</reference>
<keyword evidence="3" id="KW-0963">Cytoplasm</keyword>
<keyword evidence="1 2" id="KW-0539">Nucleus</keyword>
<dbReference type="OrthoDB" id="16041at2759"/>
<dbReference type="Proteomes" id="UP000245768">
    <property type="component" value="Unassembled WGS sequence"/>
</dbReference>
<keyword evidence="7" id="KW-1185">Reference proteome</keyword>
<feature type="coiled-coil region" evidence="3">
    <location>
        <begin position="358"/>
        <end position="392"/>
    </location>
</feature>